<evidence type="ECO:0000313" key="2">
    <source>
        <dbReference type="EMBL" id="KGN66821.1"/>
    </source>
</evidence>
<keyword evidence="3" id="KW-1185">Reference proteome</keyword>
<dbReference type="Gramene" id="KGN66821">
    <property type="protein sequence ID" value="KGN66821"/>
    <property type="gene ID" value="Csa_1G697030"/>
</dbReference>
<proteinExistence type="predicted"/>
<evidence type="ECO:0000313" key="3">
    <source>
        <dbReference type="Proteomes" id="UP000029981"/>
    </source>
</evidence>
<reference evidence="2 3" key="1">
    <citation type="journal article" date="2009" name="Nat. Genet.">
        <title>The genome of the cucumber, Cucumis sativus L.</title>
        <authorList>
            <person name="Huang S."/>
            <person name="Li R."/>
            <person name="Zhang Z."/>
            <person name="Li L."/>
            <person name="Gu X."/>
            <person name="Fan W."/>
            <person name="Lucas W.J."/>
            <person name="Wang X."/>
            <person name="Xie B."/>
            <person name="Ni P."/>
            <person name="Ren Y."/>
            <person name="Zhu H."/>
            <person name="Li J."/>
            <person name="Lin K."/>
            <person name="Jin W."/>
            <person name="Fei Z."/>
            <person name="Li G."/>
            <person name="Staub J."/>
            <person name="Kilian A."/>
            <person name="van der Vossen E.A."/>
            <person name="Wu Y."/>
            <person name="Guo J."/>
            <person name="He J."/>
            <person name="Jia Z."/>
            <person name="Ren Y."/>
            <person name="Tian G."/>
            <person name="Lu Y."/>
            <person name="Ruan J."/>
            <person name="Qian W."/>
            <person name="Wang M."/>
            <person name="Huang Q."/>
            <person name="Li B."/>
            <person name="Xuan Z."/>
            <person name="Cao J."/>
            <person name="Asan"/>
            <person name="Wu Z."/>
            <person name="Zhang J."/>
            <person name="Cai Q."/>
            <person name="Bai Y."/>
            <person name="Zhao B."/>
            <person name="Han Y."/>
            <person name="Li Y."/>
            <person name="Li X."/>
            <person name="Wang S."/>
            <person name="Shi Q."/>
            <person name="Liu S."/>
            <person name="Cho W.K."/>
            <person name="Kim J.Y."/>
            <person name="Xu Y."/>
            <person name="Heller-Uszynska K."/>
            <person name="Miao H."/>
            <person name="Cheng Z."/>
            <person name="Zhang S."/>
            <person name="Wu J."/>
            <person name="Yang Y."/>
            <person name="Kang H."/>
            <person name="Li M."/>
            <person name="Liang H."/>
            <person name="Ren X."/>
            <person name="Shi Z."/>
            <person name="Wen M."/>
            <person name="Jian M."/>
            <person name="Yang H."/>
            <person name="Zhang G."/>
            <person name="Yang Z."/>
            <person name="Chen R."/>
            <person name="Liu S."/>
            <person name="Li J."/>
            <person name="Ma L."/>
            <person name="Liu H."/>
            <person name="Zhou Y."/>
            <person name="Zhao J."/>
            <person name="Fang X."/>
            <person name="Li G."/>
            <person name="Fang L."/>
            <person name="Li Y."/>
            <person name="Liu D."/>
            <person name="Zheng H."/>
            <person name="Zhang Y."/>
            <person name="Qin N."/>
            <person name="Li Z."/>
            <person name="Yang G."/>
            <person name="Yang S."/>
            <person name="Bolund L."/>
            <person name="Kristiansen K."/>
            <person name="Zheng H."/>
            <person name="Li S."/>
            <person name="Zhang X."/>
            <person name="Yang H."/>
            <person name="Wang J."/>
            <person name="Sun R."/>
            <person name="Zhang B."/>
            <person name="Jiang S."/>
            <person name="Wang J."/>
            <person name="Du Y."/>
            <person name="Li S."/>
        </authorList>
    </citation>
    <scope>NUCLEOTIDE SEQUENCE [LARGE SCALE GENOMIC DNA]</scope>
    <source>
        <strain evidence="3">cv. 9930</strain>
    </source>
</reference>
<feature type="compositionally biased region" description="Basic residues" evidence="1">
    <location>
        <begin position="19"/>
        <end position="31"/>
    </location>
</feature>
<sequence length="61" mass="7581">MPGERTVEEQRMTNSCRWRKTNHGGRQKTHERKTFSQQRTIREWRMANSCRWRKTNDEEDE</sequence>
<dbReference type="AlphaFoldDB" id="A0A0A0M3L9"/>
<feature type="region of interest" description="Disordered" evidence="1">
    <location>
        <begin position="19"/>
        <end position="38"/>
    </location>
</feature>
<name>A0A0A0M3L9_CUCSA</name>
<protein>
    <submittedName>
        <fullName evidence="2">Uncharacterized protein</fullName>
    </submittedName>
</protein>
<reference evidence="2 3" key="4">
    <citation type="journal article" date="2011" name="BMC Genomics">
        <title>RNA-Seq improves annotation of protein-coding genes in the cucumber genome.</title>
        <authorList>
            <person name="Li Z."/>
            <person name="Zhang Z."/>
            <person name="Yan P."/>
            <person name="Huang S."/>
            <person name="Fei Z."/>
            <person name="Lin K."/>
        </authorList>
    </citation>
    <scope>NUCLEOTIDE SEQUENCE [LARGE SCALE GENOMIC DNA]</scope>
    <source>
        <strain evidence="3">cv. 9930</strain>
    </source>
</reference>
<dbReference type="Proteomes" id="UP000029981">
    <property type="component" value="Chromosome 1"/>
</dbReference>
<accession>A0A0A0M3L9</accession>
<organism evidence="2 3">
    <name type="scientific">Cucumis sativus</name>
    <name type="common">Cucumber</name>
    <dbReference type="NCBI Taxonomy" id="3659"/>
    <lineage>
        <taxon>Eukaryota</taxon>
        <taxon>Viridiplantae</taxon>
        <taxon>Streptophyta</taxon>
        <taxon>Embryophyta</taxon>
        <taxon>Tracheophyta</taxon>
        <taxon>Spermatophyta</taxon>
        <taxon>Magnoliopsida</taxon>
        <taxon>eudicotyledons</taxon>
        <taxon>Gunneridae</taxon>
        <taxon>Pentapetalae</taxon>
        <taxon>rosids</taxon>
        <taxon>fabids</taxon>
        <taxon>Cucurbitales</taxon>
        <taxon>Cucurbitaceae</taxon>
        <taxon>Benincaseae</taxon>
        <taxon>Cucumis</taxon>
    </lineage>
</organism>
<evidence type="ECO:0000256" key="1">
    <source>
        <dbReference type="SAM" id="MobiDB-lite"/>
    </source>
</evidence>
<reference evidence="2 3" key="3">
    <citation type="journal article" date="2010" name="BMC Genomics">
        <title>Transcriptome sequencing and comparative analysis of cucumber flowers with different sex types.</title>
        <authorList>
            <person name="Guo S."/>
            <person name="Zheng Y."/>
            <person name="Joung J.G."/>
            <person name="Liu S."/>
            <person name="Zhang Z."/>
            <person name="Crasta O.R."/>
            <person name="Sobral B.W."/>
            <person name="Xu Y."/>
            <person name="Huang S."/>
            <person name="Fei Z."/>
        </authorList>
    </citation>
    <scope>NUCLEOTIDE SEQUENCE [LARGE SCALE GENOMIC DNA]</scope>
    <source>
        <strain evidence="3">cv. 9930</strain>
    </source>
</reference>
<gene>
    <name evidence="2" type="ORF">Csa_1G697030</name>
</gene>
<dbReference type="EMBL" id="CM002922">
    <property type="protein sequence ID" value="KGN66821.1"/>
    <property type="molecule type" value="Genomic_DNA"/>
</dbReference>
<reference evidence="2 3" key="2">
    <citation type="journal article" date="2009" name="PLoS ONE">
        <title>An integrated genetic and cytogenetic map of the cucumber genome.</title>
        <authorList>
            <person name="Ren Y."/>
            <person name="Zhang Z."/>
            <person name="Liu J."/>
            <person name="Staub J.E."/>
            <person name="Han Y."/>
            <person name="Cheng Z."/>
            <person name="Li X."/>
            <person name="Lu J."/>
            <person name="Miao H."/>
            <person name="Kang H."/>
            <person name="Xie B."/>
            <person name="Gu X."/>
            <person name="Wang X."/>
            <person name="Du Y."/>
            <person name="Jin W."/>
            <person name="Huang S."/>
        </authorList>
    </citation>
    <scope>NUCLEOTIDE SEQUENCE [LARGE SCALE GENOMIC DNA]</scope>
    <source>
        <strain evidence="3">cv. 9930</strain>
    </source>
</reference>